<keyword evidence="2" id="KW-0238">DNA-binding</keyword>
<dbReference type="InterPro" id="IPR011006">
    <property type="entry name" value="CheY-like_superfamily"/>
</dbReference>
<organism evidence="8 9">
    <name type="scientific">Paenibacillus thalictri</name>
    <dbReference type="NCBI Taxonomy" id="2527873"/>
    <lineage>
        <taxon>Bacteria</taxon>
        <taxon>Bacillati</taxon>
        <taxon>Bacillota</taxon>
        <taxon>Bacilli</taxon>
        <taxon>Bacillales</taxon>
        <taxon>Paenibacillaceae</taxon>
        <taxon>Paenibacillus</taxon>
    </lineage>
</organism>
<name>A0A4Q9DJG9_9BACL</name>
<evidence type="ECO:0000313" key="8">
    <source>
        <dbReference type="EMBL" id="TBL71086.1"/>
    </source>
</evidence>
<accession>A0A4Q9DJG9</accession>
<dbReference type="SUPFAM" id="SSF46689">
    <property type="entry name" value="Homeodomain-like"/>
    <property type="match status" value="2"/>
</dbReference>
<evidence type="ECO:0000256" key="5">
    <source>
        <dbReference type="SAM" id="MobiDB-lite"/>
    </source>
</evidence>
<dbReference type="OrthoDB" id="342399at2"/>
<keyword evidence="1" id="KW-0805">Transcription regulation</keyword>
<dbReference type="SUPFAM" id="SSF52172">
    <property type="entry name" value="CheY-like"/>
    <property type="match status" value="1"/>
</dbReference>
<comment type="caution">
    <text evidence="8">The sequence shown here is derived from an EMBL/GenBank/DDBJ whole genome shotgun (WGS) entry which is preliminary data.</text>
</comment>
<dbReference type="PROSITE" id="PS50110">
    <property type="entry name" value="RESPONSE_REGULATORY"/>
    <property type="match status" value="1"/>
</dbReference>
<feature type="compositionally biased region" description="Polar residues" evidence="5">
    <location>
        <begin position="187"/>
        <end position="212"/>
    </location>
</feature>
<evidence type="ECO:0000256" key="2">
    <source>
        <dbReference type="ARBA" id="ARBA00023125"/>
    </source>
</evidence>
<feature type="compositionally biased region" description="Polar residues" evidence="5">
    <location>
        <begin position="152"/>
        <end position="164"/>
    </location>
</feature>
<protein>
    <submittedName>
        <fullName evidence="8">Response regulator</fullName>
    </submittedName>
</protein>
<evidence type="ECO:0000256" key="1">
    <source>
        <dbReference type="ARBA" id="ARBA00023015"/>
    </source>
</evidence>
<dbReference type="GO" id="GO:0003700">
    <property type="term" value="F:DNA-binding transcription factor activity"/>
    <property type="evidence" value="ECO:0007669"/>
    <property type="project" value="InterPro"/>
</dbReference>
<dbReference type="InterPro" id="IPR001789">
    <property type="entry name" value="Sig_transdc_resp-reg_receiver"/>
</dbReference>
<feature type="compositionally biased region" description="Polar residues" evidence="5">
    <location>
        <begin position="220"/>
        <end position="235"/>
    </location>
</feature>
<dbReference type="CDD" id="cd17536">
    <property type="entry name" value="REC_YesN-like"/>
    <property type="match status" value="1"/>
</dbReference>
<dbReference type="GO" id="GO:0043565">
    <property type="term" value="F:sequence-specific DNA binding"/>
    <property type="evidence" value="ECO:0007669"/>
    <property type="project" value="InterPro"/>
</dbReference>
<feature type="compositionally biased region" description="Basic and acidic residues" evidence="5">
    <location>
        <begin position="170"/>
        <end position="186"/>
    </location>
</feature>
<dbReference type="PANTHER" id="PTHR43280:SF28">
    <property type="entry name" value="HTH-TYPE TRANSCRIPTIONAL ACTIVATOR RHAS"/>
    <property type="match status" value="1"/>
</dbReference>
<dbReference type="SMART" id="SM00448">
    <property type="entry name" value="REC"/>
    <property type="match status" value="1"/>
</dbReference>
<evidence type="ECO:0000313" key="9">
    <source>
        <dbReference type="Proteomes" id="UP000293142"/>
    </source>
</evidence>
<reference evidence="8 9" key="1">
    <citation type="submission" date="2019-02" db="EMBL/GenBank/DDBJ databases">
        <title>Paenibacillus sp. nov., isolated from surface-sterilized tissue of Thalictrum simplex L.</title>
        <authorList>
            <person name="Tuo L."/>
        </authorList>
    </citation>
    <scope>NUCLEOTIDE SEQUENCE [LARGE SCALE GENOMIC DNA]</scope>
    <source>
        <strain evidence="8 9">N2SHLJ1</strain>
    </source>
</reference>
<dbReference type="AlphaFoldDB" id="A0A4Q9DJG9"/>
<dbReference type="Pfam" id="PF00072">
    <property type="entry name" value="Response_reg"/>
    <property type="match status" value="1"/>
</dbReference>
<dbReference type="Gene3D" id="3.40.50.2300">
    <property type="match status" value="1"/>
</dbReference>
<feature type="domain" description="HTH araC/xylS-type" evidence="6">
    <location>
        <begin position="383"/>
        <end position="481"/>
    </location>
</feature>
<dbReference type="GO" id="GO:0000160">
    <property type="term" value="P:phosphorelay signal transduction system"/>
    <property type="evidence" value="ECO:0007669"/>
    <property type="project" value="InterPro"/>
</dbReference>
<feature type="region of interest" description="Disordered" evidence="5">
    <location>
        <begin position="147"/>
        <end position="264"/>
    </location>
</feature>
<dbReference type="EMBL" id="SIRE01000028">
    <property type="protein sequence ID" value="TBL71086.1"/>
    <property type="molecule type" value="Genomic_DNA"/>
</dbReference>
<dbReference type="RefSeq" id="WP_131017501.1">
    <property type="nucleotide sequence ID" value="NZ_SIRE01000028.1"/>
</dbReference>
<dbReference type="SMART" id="SM00342">
    <property type="entry name" value="HTH_ARAC"/>
    <property type="match status" value="1"/>
</dbReference>
<dbReference type="Proteomes" id="UP000293142">
    <property type="component" value="Unassembled WGS sequence"/>
</dbReference>
<feature type="domain" description="Response regulatory" evidence="7">
    <location>
        <begin position="4"/>
        <end position="121"/>
    </location>
</feature>
<gene>
    <name evidence="8" type="ORF">EYB31_31585</name>
</gene>
<evidence type="ECO:0000259" key="7">
    <source>
        <dbReference type="PROSITE" id="PS50110"/>
    </source>
</evidence>
<keyword evidence="4" id="KW-0597">Phosphoprotein</keyword>
<keyword evidence="9" id="KW-1185">Reference proteome</keyword>
<dbReference type="Pfam" id="PF12833">
    <property type="entry name" value="HTH_18"/>
    <property type="match status" value="1"/>
</dbReference>
<keyword evidence="3" id="KW-0804">Transcription</keyword>
<evidence type="ECO:0000256" key="3">
    <source>
        <dbReference type="ARBA" id="ARBA00023163"/>
    </source>
</evidence>
<dbReference type="Gene3D" id="1.10.10.60">
    <property type="entry name" value="Homeodomain-like"/>
    <property type="match status" value="2"/>
</dbReference>
<dbReference type="InterPro" id="IPR009057">
    <property type="entry name" value="Homeodomain-like_sf"/>
</dbReference>
<dbReference type="PROSITE" id="PS01124">
    <property type="entry name" value="HTH_ARAC_FAMILY_2"/>
    <property type="match status" value="1"/>
</dbReference>
<feature type="compositionally biased region" description="Low complexity" evidence="5">
    <location>
        <begin position="247"/>
        <end position="258"/>
    </location>
</feature>
<proteinExistence type="predicted"/>
<dbReference type="InterPro" id="IPR018060">
    <property type="entry name" value="HTH_AraC"/>
</dbReference>
<sequence length="483" mass="54188">MSLRLVVIDDEILVRKGIISSVEWERYGIEIAGEAPDGKSALELIRSTKPHIVLTDIRMPHMDGLEMIRCIRSELPETKIFILSVLDDFQTVREALRLGVVDYIPKLSMTPDELLQVVLSVTDTLDAEPPAAAAKPAVKPLVAEDANHQEPQRSAFNGVPSQSEGAEAGHGLEEREAEAETQRSRTDSLGQMSQARSTSQMASAVQATSQMSRLLHPLQTAPSVQPPQTSQTDSPGQPPQMPQMALPSQTPQSTSPTPRLAPASNANQAFMPKEAITAYFAALDTDTEAAADRAFQKLFPERLTEQIPPAAVRDEIYYWVSTVNLYVKDRGGNLHTALSGVSPFEELGRLQTYPDIREWCLRLHDMLKSMLLVLRSAHRREIRKAIDYVRANYMLPIRVKEIAQWVHLSENYFSNVFAKETGKPFIQFLQEIRVDEAKRLLKEETHDWPLIGEKVGFESPKYFTKVFKKFTGVTPKQYAKTRN</sequence>
<feature type="modified residue" description="4-aspartylphosphate" evidence="4">
    <location>
        <position position="56"/>
    </location>
</feature>
<evidence type="ECO:0000259" key="6">
    <source>
        <dbReference type="PROSITE" id="PS01124"/>
    </source>
</evidence>
<evidence type="ECO:0000256" key="4">
    <source>
        <dbReference type="PROSITE-ProRule" id="PRU00169"/>
    </source>
</evidence>
<dbReference type="PANTHER" id="PTHR43280">
    <property type="entry name" value="ARAC-FAMILY TRANSCRIPTIONAL REGULATOR"/>
    <property type="match status" value="1"/>
</dbReference>